<sequence length="118" mass="13502">MYSFMLIPLVVSNFDVDWNRPCFLDYNPSPLKYHHPPLLYYLQYVLANRRTAGVVLALVLLSNKLPEPNSSWKSSLLLIKWSIIVLLFSVLSYPRVSFESVKRIRNSGDGDGDGVILE</sequence>
<protein>
    <submittedName>
        <fullName evidence="1">Uncharacterized protein</fullName>
    </submittedName>
</protein>
<reference evidence="2" key="1">
    <citation type="submission" date="2015-01" db="EMBL/GenBank/DDBJ databases">
        <authorList>
            <person name="Aksoy S."/>
            <person name="Warren W."/>
            <person name="Wilson R.K."/>
        </authorList>
    </citation>
    <scope>NUCLEOTIDE SEQUENCE [LARGE SCALE GENOMIC DNA]</scope>
    <source>
        <strain evidence="2">IAEA</strain>
    </source>
</reference>
<name>A0A1B0BEK3_9MUSC</name>
<keyword evidence="2" id="KW-1185">Reference proteome</keyword>
<dbReference type="EnsemblMetazoa" id="GPPI027458-RA">
    <property type="protein sequence ID" value="GPPI027458-PA"/>
    <property type="gene ID" value="GPPI027458"/>
</dbReference>
<dbReference type="VEuPathDB" id="VectorBase:GPPI027458"/>
<organism evidence="1 2">
    <name type="scientific">Glossina palpalis gambiensis</name>
    <dbReference type="NCBI Taxonomy" id="67801"/>
    <lineage>
        <taxon>Eukaryota</taxon>
        <taxon>Metazoa</taxon>
        <taxon>Ecdysozoa</taxon>
        <taxon>Arthropoda</taxon>
        <taxon>Hexapoda</taxon>
        <taxon>Insecta</taxon>
        <taxon>Pterygota</taxon>
        <taxon>Neoptera</taxon>
        <taxon>Endopterygota</taxon>
        <taxon>Diptera</taxon>
        <taxon>Brachycera</taxon>
        <taxon>Muscomorpha</taxon>
        <taxon>Hippoboscoidea</taxon>
        <taxon>Glossinidae</taxon>
        <taxon>Glossina</taxon>
    </lineage>
</organism>
<dbReference type="Proteomes" id="UP000092460">
    <property type="component" value="Unassembled WGS sequence"/>
</dbReference>
<evidence type="ECO:0000313" key="1">
    <source>
        <dbReference type="EnsemblMetazoa" id="GPPI027458-PA"/>
    </source>
</evidence>
<dbReference type="EMBL" id="JXJN01012914">
    <property type="status" value="NOT_ANNOTATED_CDS"/>
    <property type="molecule type" value="Genomic_DNA"/>
</dbReference>
<evidence type="ECO:0000313" key="2">
    <source>
        <dbReference type="Proteomes" id="UP000092460"/>
    </source>
</evidence>
<proteinExistence type="predicted"/>
<reference evidence="1" key="2">
    <citation type="submission" date="2020-05" db="UniProtKB">
        <authorList>
            <consortium name="EnsemblMetazoa"/>
        </authorList>
    </citation>
    <scope>IDENTIFICATION</scope>
    <source>
        <strain evidence="1">IAEA</strain>
    </source>
</reference>
<accession>A0A1B0BEK3</accession>
<dbReference type="AlphaFoldDB" id="A0A1B0BEK3"/>